<gene>
    <name evidence="2" type="ORF">TSOC_006970</name>
</gene>
<feature type="non-terminal residue" evidence="2">
    <location>
        <position position="1"/>
    </location>
</feature>
<proteinExistence type="predicted"/>
<protein>
    <submittedName>
        <fullName evidence="2">Uncharacterized protein</fullName>
    </submittedName>
</protein>
<feature type="non-terminal residue" evidence="2">
    <location>
        <position position="98"/>
    </location>
</feature>
<feature type="compositionally biased region" description="Low complexity" evidence="1">
    <location>
        <begin position="64"/>
        <end position="74"/>
    </location>
</feature>
<reference evidence="2 3" key="1">
    <citation type="journal article" date="2017" name="Mol. Biol. Evol.">
        <title>The 4-celled Tetrabaena socialis nuclear genome reveals the essential components for genetic control of cell number at the origin of multicellularity in the volvocine lineage.</title>
        <authorList>
            <person name="Featherston J."/>
            <person name="Arakaki Y."/>
            <person name="Hanschen E.R."/>
            <person name="Ferris P.J."/>
            <person name="Michod R.E."/>
            <person name="Olson B.J.S.C."/>
            <person name="Nozaki H."/>
            <person name="Durand P.M."/>
        </authorList>
    </citation>
    <scope>NUCLEOTIDE SEQUENCE [LARGE SCALE GENOMIC DNA]</scope>
    <source>
        <strain evidence="2 3">NIES-571</strain>
    </source>
</reference>
<dbReference type="AlphaFoldDB" id="A0A2J8A2B0"/>
<evidence type="ECO:0000313" key="3">
    <source>
        <dbReference type="Proteomes" id="UP000236333"/>
    </source>
</evidence>
<dbReference type="EMBL" id="PGGS01000224">
    <property type="protein sequence ID" value="PNH06628.1"/>
    <property type="molecule type" value="Genomic_DNA"/>
</dbReference>
<evidence type="ECO:0000313" key="2">
    <source>
        <dbReference type="EMBL" id="PNH06628.1"/>
    </source>
</evidence>
<accession>A0A2J8A2B0</accession>
<organism evidence="2 3">
    <name type="scientific">Tetrabaena socialis</name>
    <dbReference type="NCBI Taxonomy" id="47790"/>
    <lineage>
        <taxon>Eukaryota</taxon>
        <taxon>Viridiplantae</taxon>
        <taxon>Chlorophyta</taxon>
        <taxon>core chlorophytes</taxon>
        <taxon>Chlorophyceae</taxon>
        <taxon>CS clade</taxon>
        <taxon>Chlamydomonadales</taxon>
        <taxon>Tetrabaenaceae</taxon>
        <taxon>Tetrabaena</taxon>
    </lineage>
</organism>
<name>A0A2J8A2B0_9CHLO</name>
<dbReference type="Proteomes" id="UP000236333">
    <property type="component" value="Unassembled WGS sequence"/>
</dbReference>
<feature type="compositionally biased region" description="Basic residues" evidence="1">
    <location>
        <begin position="75"/>
        <end position="84"/>
    </location>
</feature>
<comment type="caution">
    <text evidence="2">The sequence shown here is derived from an EMBL/GenBank/DDBJ whole genome shotgun (WGS) entry which is preliminary data.</text>
</comment>
<evidence type="ECO:0000256" key="1">
    <source>
        <dbReference type="SAM" id="MobiDB-lite"/>
    </source>
</evidence>
<sequence>AAPLTSSPSARPTSWCRTPSSWACWSARRSFTTAPSSSSSTPSSWTARCRPPWGRWSRCGTASTAGRTSGCTARRAGRRTRRTRTRVAAPTRRRCCSC</sequence>
<feature type="region of interest" description="Disordered" evidence="1">
    <location>
        <begin position="60"/>
        <end position="84"/>
    </location>
</feature>
<keyword evidence="3" id="KW-1185">Reference proteome</keyword>